<dbReference type="STRING" id="1247936.BN2475_150036"/>
<proteinExistence type="predicted"/>
<name>A0A1N7RT94_9BURK</name>
<evidence type="ECO:0000313" key="2">
    <source>
        <dbReference type="Proteomes" id="UP000187012"/>
    </source>
</evidence>
<sequence>MIVGVAKYTAVHNSAVITARAPLGGDAWRSRIILSVLNWDYLQTHDEFLIIRAALARRGL</sequence>
<reference evidence="1 2" key="1">
    <citation type="submission" date="2016-12" db="EMBL/GenBank/DDBJ databases">
        <authorList>
            <person name="Song W.-J."/>
            <person name="Kurnit D.M."/>
        </authorList>
    </citation>
    <scope>NUCLEOTIDE SEQUENCE [LARGE SCALE GENOMIC DNA]</scope>
    <source>
        <strain evidence="1 2">STM7296</strain>
    </source>
</reference>
<keyword evidence="2" id="KW-1185">Reference proteome</keyword>
<gene>
    <name evidence="1" type="ORF">BN2475_150036</name>
</gene>
<dbReference type="EMBL" id="CYGX02000015">
    <property type="protein sequence ID" value="SIT38330.1"/>
    <property type="molecule type" value="Genomic_DNA"/>
</dbReference>
<protein>
    <submittedName>
        <fullName evidence="1">Uncharacterized protein</fullName>
    </submittedName>
</protein>
<organism evidence="1 2">
    <name type="scientific">Paraburkholderia ribeironis</name>
    <dbReference type="NCBI Taxonomy" id="1247936"/>
    <lineage>
        <taxon>Bacteria</taxon>
        <taxon>Pseudomonadati</taxon>
        <taxon>Pseudomonadota</taxon>
        <taxon>Betaproteobacteria</taxon>
        <taxon>Burkholderiales</taxon>
        <taxon>Burkholderiaceae</taxon>
        <taxon>Paraburkholderia</taxon>
    </lineage>
</organism>
<dbReference type="AlphaFoldDB" id="A0A1N7RT94"/>
<evidence type="ECO:0000313" key="1">
    <source>
        <dbReference type="EMBL" id="SIT38330.1"/>
    </source>
</evidence>
<accession>A0A1N7RT94</accession>
<dbReference type="Proteomes" id="UP000187012">
    <property type="component" value="Unassembled WGS sequence"/>
</dbReference>